<organism evidence="3 4">
    <name type="scientific">Mytilus coruscus</name>
    <name type="common">Sea mussel</name>
    <dbReference type="NCBI Taxonomy" id="42192"/>
    <lineage>
        <taxon>Eukaryota</taxon>
        <taxon>Metazoa</taxon>
        <taxon>Spiralia</taxon>
        <taxon>Lophotrochozoa</taxon>
        <taxon>Mollusca</taxon>
        <taxon>Bivalvia</taxon>
        <taxon>Autobranchia</taxon>
        <taxon>Pteriomorphia</taxon>
        <taxon>Mytilida</taxon>
        <taxon>Mytiloidea</taxon>
        <taxon>Mytilidae</taxon>
        <taxon>Mytilinae</taxon>
        <taxon>Mytilus</taxon>
    </lineage>
</organism>
<feature type="region of interest" description="Disordered" evidence="1">
    <location>
        <begin position="261"/>
        <end position="315"/>
    </location>
</feature>
<feature type="chain" id="PRO_5026706029" description="Apple domain-containing protein" evidence="2">
    <location>
        <begin position="21"/>
        <end position="315"/>
    </location>
</feature>
<evidence type="ECO:0000256" key="1">
    <source>
        <dbReference type="SAM" id="MobiDB-lite"/>
    </source>
</evidence>
<reference evidence="3 4" key="1">
    <citation type="submission" date="2020-06" db="EMBL/GenBank/DDBJ databases">
        <authorList>
            <person name="Li R."/>
            <person name="Bekaert M."/>
        </authorList>
    </citation>
    <scope>NUCLEOTIDE SEQUENCE [LARGE SCALE GENOMIC DNA]</scope>
    <source>
        <strain evidence="4">wild</strain>
    </source>
</reference>
<name>A0A6J8DZ86_MYTCO</name>
<gene>
    <name evidence="3" type="ORF">MCOR_45626</name>
</gene>
<accession>A0A6J8DZ86</accession>
<dbReference type="OrthoDB" id="6102468at2759"/>
<feature type="compositionally biased region" description="Basic and acidic residues" evidence="1">
    <location>
        <begin position="278"/>
        <end position="291"/>
    </location>
</feature>
<proteinExistence type="predicted"/>
<sequence length="315" mass="35451">MRGIPFKIFLLVLNWMFSYGYIQGGTFSDRKLFEADILLSLGKCGPKMCVEYCFIHSGCVAIYYNAEHLVCHLLTRAVICKNKKEKKRFMFSDLKDWTMDESLCWPNPCNMHQKCVIVDQMYPICVRFQPTFAHIPEIPEIEEITTSTTSTEPVTNTDASSTGTEIFTTSKTSIVNNNSNTLNNIELNDVSVNTESSITSQETNTPELVTYIKCNNSRNNEINETSTMIYNYTTDSSVMAATNVSTVITSGITEFTIANNDTPETEKTTEQTYNVKKTNNDVKKTNNDGKKTNNGVKETNNGVKKTNNGVKKNKQ</sequence>
<feature type="compositionally biased region" description="Low complexity" evidence="1">
    <location>
        <begin position="292"/>
        <end position="315"/>
    </location>
</feature>
<evidence type="ECO:0000256" key="2">
    <source>
        <dbReference type="SAM" id="SignalP"/>
    </source>
</evidence>
<dbReference type="EMBL" id="CACVKT020008077">
    <property type="protein sequence ID" value="CAC5412635.1"/>
    <property type="molecule type" value="Genomic_DNA"/>
</dbReference>
<evidence type="ECO:0000313" key="4">
    <source>
        <dbReference type="Proteomes" id="UP000507470"/>
    </source>
</evidence>
<protein>
    <recommendedName>
        <fullName evidence="5">Apple domain-containing protein</fullName>
    </recommendedName>
</protein>
<keyword evidence="4" id="KW-1185">Reference proteome</keyword>
<feature type="signal peptide" evidence="2">
    <location>
        <begin position="1"/>
        <end position="20"/>
    </location>
</feature>
<dbReference type="AlphaFoldDB" id="A0A6J8DZ86"/>
<evidence type="ECO:0000313" key="3">
    <source>
        <dbReference type="EMBL" id="CAC5412635.1"/>
    </source>
</evidence>
<keyword evidence="2" id="KW-0732">Signal</keyword>
<evidence type="ECO:0008006" key="5">
    <source>
        <dbReference type="Google" id="ProtNLM"/>
    </source>
</evidence>
<dbReference type="Proteomes" id="UP000507470">
    <property type="component" value="Unassembled WGS sequence"/>
</dbReference>